<evidence type="ECO:0000313" key="2">
    <source>
        <dbReference type="Proteomes" id="UP000230551"/>
    </source>
</evidence>
<name>A0A2G5P502_9MYCO</name>
<evidence type="ECO:0000313" key="1">
    <source>
        <dbReference type="EMBL" id="PIB73113.1"/>
    </source>
</evidence>
<accession>A0A2G5P502</accession>
<gene>
    <name evidence="1" type="ORF">CQY22_018260</name>
</gene>
<organism evidence="1 2">
    <name type="scientific">Mycolicibacterium brumae</name>
    <dbReference type="NCBI Taxonomy" id="85968"/>
    <lineage>
        <taxon>Bacteria</taxon>
        <taxon>Bacillati</taxon>
        <taxon>Actinomycetota</taxon>
        <taxon>Actinomycetes</taxon>
        <taxon>Mycobacteriales</taxon>
        <taxon>Mycobacteriaceae</taxon>
        <taxon>Mycolicibacterium</taxon>
    </lineage>
</organism>
<dbReference type="AlphaFoldDB" id="A0A2G5P502"/>
<proteinExistence type="predicted"/>
<dbReference type="STRING" id="85968.GCA_900073015_03866"/>
<sequence length="146" mass="15980">MALKTSTGRRGRPHLGDREVVKVGLYPSEVATVDGLRGPVDRSTFLAEILAEHVGRGDLLNPRHQLTLLNVDAGSAAQDAPSGDADDHVLYATARVHPEVRGEIERRRGRLPQATYNAQVVRARLGLTQPAMTVRRDQEGMLRLAM</sequence>
<dbReference type="RefSeq" id="WP_090593860.1">
    <property type="nucleotide sequence ID" value="NZ_CP104302.1"/>
</dbReference>
<dbReference type="Proteomes" id="UP000230551">
    <property type="component" value="Unassembled WGS sequence"/>
</dbReference>
<comment type="caution">
    <text evidence="1">The sequence shown here is derived from an EMBL/GenBank/DDBJ whole genome shotgun (WGS) entry which is preliminary data.</text>
</comment>
<keyword evidence="2" id="KW-1185">Reference proteome</keyword>
<reference evidence="1 2" key="1">
    <citation type="journal article" date="2017" name="Infect. Genet. Evol.">
        <title>The new phylogeny of the genus Mycobacterium: The old and the news.</title>
        <authorList>
            <person name="Tortoli E."/>
            <person name="Fedrizzi T."/>
            <person name="Meehan C.J."/>
            <person name="Trovato A."/>
            <person name="Grottola A."/>
            <person name="Giacobazzi E."/>
            <person name="Serpini G.F."/>
            <person name="Tagliazucchi S."/>
            <person name="Fabio A."/>
            <person name="Bettua C."/>
            <person name="Bertorelli R."/>
            <person name="Frascaro F."/>
            <person name="De Sanctis V."/>
            <person name="Pecorari M."/>
            <person name="Jousson O."/>
            <person name="Segata N."/>
            <person name="Cirillo D.M."/>
        </authorList>
    </citation>
    <scope>NUCLEOTIDE SEQUENCE [LARGE SCALE GENOMIC DNA]</scope>
    <source>
        <strain evidence="1 2">CIP1034565</strain>
    </source>
</reference>
<dbReference type="EMBL" id="PDCN02000042">
    <property type="protein sequence ID" value="PIB73113.1"/>
    <property type="molecule type" value="Genomic_DNA"/>
</dbReference>
<protein>
    <submittedName>
        <fullName evidence="1">Uncharacterized protein</fullName>
    </submittedName>
</protein>
<dbReference type="OrthoDB" id="4639128at2"/>